<evidence type="ECO:0000313" key="2">
    <source>
        <dbReference type="EMBL" id="TDY52311.1"/>
    </source>
</evidence>
<evidence type="ECO:0000313" key="3">
    <source>
        <dbReference type="Proteomes" id="UP000295509"/>
    </source>
</evidence>
<keyword evidence="1" id="KW-1133">Transmembrane helix</keyword>
<keyword evidence="1" id="KW-0472">Membrane</keyword>
<dbReference type="AlphaFoldDB" id="A0A4R8LZK3"/>
<gene>
    <name evidence="2" type="ORF">BX592_105195</name>
</gene>
<protein>
    <submittedName>
        <fullName evidence="2">Uncharacterized protein</fullName>
    </submittedName>
</protein>
<evidence type="ECO:0000256" key="1">
    <source>
        <dbReference type="SAM" id="Phobius"/>
    </source>
</evidence>
<comment type="caution">
    <text evidence="2">The sequence shown here is derived from an EMBL/GenBank/DDBJ whole genome shotgun (WGS) entry which is preliminary data.</text>
</comment>
<accession>A0A4R8LZK3</accession>
<feature type="transmembrane region" description="Helical" evidence="1">
    <location>
        <begin position="72"/>
        <end position="94"/>
    </location>
</feature>
<keyword evidence="3" id="KW-1185">Reference proteome</keyword>
<organism evidence="2 3">
    <name type="scientific">Paraburkholderia rhizosphaerae</name>
    <dbReference type="NCBI Taxonomy" id="480658"/>
    <lineage>
        <taxon>Bacteria</taxon>
        <taxon>Pseudomonadati</taxon>
        <taxon>Pseudomonadota</taxon>
        <taxon>Betaproteobacteria</taxon>
        <taxon>Burkholderiales</taxon>
        <taxon>Burkholderiaceae</taxon>
        <taxon>Paraburkholderia</taxon>
    </lineage>
</organism>
<dbReference type="EMBL" id="SORE01000005">
    <property type="protein sequence ID" value="TDY52311.1"/>
    <property type="molecule type" value="Genomic_DNA"/>
</dbReference>
<keyword evidence="1" id="KW-0812">Transmembrane</keyword>
<reference evidence="2 3" key="1">
    <citation type="submission" date="2019-03" db="EMBL/GenBank/DDBJ databases">
        <title>Genomic Encyclopedia of Type Strains, Phase III (KMG-III): the genomes of soil and plant-associated and newly described type strains.</title>
        <authorList>
            <person name="Whitman W."/>
        </authorList>
    </citation>
    <scope>NUCLEOTIDE SEQUENCE [LARGE SCALE GENOMIC DNA]</scope>
    <source>
        <strain evidence="2 3">LMG 29544</strain>
    </source>
</reference>
<proteinExistence type="predicted"/>
<name>A0A4R8LZK3_9BURK</name>
<sequence>MNNAPVIDLSLRTPSQIIADKGVKLGLMQVVWFRLIRPATVGSLWAAIGVYTYRYLMPFNENELPLEQLLSYMAAIGTIAAALVVWMIVSRVAHPFASRSRMQRLLRRTAGLTVEPGPFAAASLRTRGAVARVFIASHDANGFIAALRAMSEPEVEGDDDGPADVPIGVDPAHARWYDVQDGAMHMPVNMPIRVRYVMGSRPMTDTEL</sequence>
<dbReference type="Proteomes" id="UP000295509">
    <property type="component" value="Unassembled WGS sequence"/>
</dbReference>
<feature type="transmembrane region" description="Helical" evidence="1">
    <location>
        <begin position="31"/>
        <end position="52"/>
    </location>
</feature>
<dbReference type="RefSeq" id="WP_243849402.1">
    <property type="nucleotide sequence ID" value="NZ_JBHLUW010000027.1"/>
</dbReference>